<evidence type="ECO:0000313" key="1">
    <source>
        <dbReference type="EMBL" id="KAF0980198.1"/>
    </source>
</evidence>
<dbReference type="GeneID" id="68120627"/>
<dbReference type="AlphaFoldDB" id="A0A6A5C2T9"/>
<dbReference type="VEuPathDB" id="AmoebaDB:NF0071140"/>
<dbReference type="Proteomes" id="UP000444721">
    <property type="component" value="Unassembled WGS sequence"/>
</dbReference>
<accession>A0A6A5C2T9</accession>
<reference evidence="1 2" key="1">
    <citation type="journal article" date="2019" name="Sci. Rep.">
        <title>Nanopore sequencing improves the draft genome of the human pathogenic amoeba Naegleria fowleri.</title>
        <authorList>
            <person name="Liechti N."/>
            <person name="Schurch N."/>
            <person name="Bruggmann R."/>
            <person name="Wittwer M."/>
        </authorList>
    </citation>
    <scope>NUCLEOTIDE SEQUENCE [LARGE SCALE GENOMIC DNA]</scope>
    <source>
        <strain evidence="1 2">ATCC 30894</strain>
    </source>
</reference>
<sequence>MIPPQTQNSSISSSSTITKITVNSPQYIPIPSYTQYHPEEQFREGWYQEKSEAFLDDYYLDVWNEFGNKTLSKRNFMVDDVFLVQIPLENRNKIIVPSIQKSSADNVQVSSLWESIGRSGHVGHHGNQFRYIDFGGRYSREFLMLDERNSYVWFEYFDNHSMFMDLRDYQTFYNFATTNIGIENYRAHPNNMIYFRKGNSLYGYDVVNRFMVSLTDSNHGVDFHYCLYEGEYLTYMYPYTDVNFFGFFTSLGRFMFPSGDKIFILDTFEYEPFYAQSWMAHDSGFTLFYIISHQGYLFRLEKHGNNISIVREESVRDRLSYMTKLHKGTCLFKTKSGEWIFNSKAAKGNSFPFLKSKQTFGRLENLHILLGLKEKERRKTKNNVIRGHNITLEENTLPLCIDISGDEENVIGFLMEDYSFYVSNFADSKKKQLKFTFTKIDVFQYLTSFGLTRHQLTKPSTSFEQRQVNIYLTGTSLRNISIRVYVERRSTITNELLSFFEKLHNRLIECTLQQETSNIPPLCDIVLTTFEGKEC</sequence>
<organism evidence="1 2">
    <name type="scientific">Naegleria fowleri</name>
    <name type="common">Brain eating amoeba</name>
    <dbReference type="NCBI Taxonomy" id="5763"/>
    <lineage>
        <taxon>Eukaryota</taxon>
        <taxon>Discoba</taxon>
        <taxon>Heterolobosea</taxon>
        <taxon>Tetramitia</taxon>
        <taxon>Eutetramitia</taxon>
        <taxon>Vahlkampfiidae</taxon>
        <taxon>Naegleria</taxon>
    </lineage>
</organism>
<dbReference type="VEuPathDB" id="AmoebaDB:NfTy_029100"/>
<dbReference type="RefSeq" id="XP_044564911.1">
    <property type="nucleotide sequence ID" value="XM_044704040.1"/>
</dbReference>
<dbReference type="EMBL" id="VFQX01000019">
    <property type="protein sequence ID" value="KAF0980198.1"/>
    <property type="molecule type" value="Genomic_DNA"/>
</dbReference>
<gene>
    <name evidence="1" type="ORF">FDP41_013412</name>
</gene>
<name>A0A6A5C2T9_NAEFO</name>
<dbReference type="OrthoDB" id="10323589at2759"/>
<dbReference type="VEuPathDB" id="AmoebaDB:FDP41_013412"/>
<comment type="caution">
    <text evidence="1">The sequence shown here is derived from an EMBL/GenBank/DDBJ whole genome shotgun (WGS) entry which is preliminary data.</text>
</comment>
<protein>
    <submittedName>
        <fullName evidence="1">Uncharacterized protein</fullName>
    </submittedName>
</protein>
<proteinExistence type="predicted"/>
<keyword evidence="2" id="KW-1185">Reference proteome</keyword>
<evidence type="ECO:0000313" key="2">
    <source>
        <dbReference type="Proteomes" id="UP000444721"/>
    </source>
</evidence>